<evidence type="ECO:0000256" key="4">
    <source>
        <dbReference type="SAM" id="MobiDB-lite"/>
    </source>
</evidence>
<keyword evidence="1" id="KW-0805">Transcription regulation</keyword>
<evidence type="ECO:0000313" key="6">
    <source>
        <dbReference type="EMBL" id="MBA8953391.1"/>
    </source>
</evidence>
<organism evidence="6 7">
    <name type="scientific">Actinomadura namibiensis</name>
    <dbReference type="NCBI Taxonomy" id="182080"/>
    <lineage>
        <taxon>Bacteria</taxon>
        <taxon>Bacillati</taxon>
        <taxon>Actinomycetota</taxon>
        <taxon>Actinomycetes</taxon>
        <taxon>Streptosporangiales</taxon>
        <taxon>Thermomonosporaceae</taxon>
        <taxon>Actinomadura</taxon>
    </lineage>
</organism>
<dbReference type="InterPro" id="IPR000835">
    <property type="entry name" value="HTH_MarR-typ"/>
</dbReference>
<dbReference type="AlphaFoldDB" id="A0A7W3LS93"/>
<dbReference type="InterPro" id="IPR036388">
    <property type="entry name" value="WH-like_DNA-bd_sf"/>
</dbReference>
<dbReference type="EMBL" id="JACJIA010000006">
    <property type="protein sequence ID" value="MBA8953391.1"/>
    <property type="molecule type" value="Genomic_DNA"/>
</dbReference>
<dbReference type="GO" id="GO:0006950">
    <property type="term" value="P:response to stress"/>
    <property type="evidence" value="ECO:0007669"/>
    <property type="project" value="TreeGrafter"/>
</dbReference>
<dbReference type="GO" id="GO:0003700">
    <property type="term" value="F:DNA-binding transcription factor activity"/>
    <property type="evidence" value="ECO:0007669"/>
    <property type="project" value="InterPro"/>
</dbReference>
<gene>
    <name evidence="6" type="ORF">HNR61_005041</name>
</gene>
<dbReference type="Gene3D" id="1.10.10.10">
    <property type="entry name" value="Winged helix-like DNA-binding domain superfamily/Winged helix DNA-binding domain"/>
    <property type="match status" value="1"/>
</dbReference>
<proteinExistence type="predicted"/>
<dbReference type="Proteomes" id="UP000572680">
    <property type="component" value="Unassembled WGS sequence"/>
</dbReference>
<dbReference type="InterPro" id="IPR036390">
    <property type="entry name" value="WH_DNA-bd_sf"/>
</dbReference>
<dbReference type="PANTHER" id="PTHR33164">
    <property type="entry name" value="TRANSCRIPTIONAL REGULATOR, MARR FAMILY"/>
    <property type="match status" value="1"/>
</dbReference>
<dbReference type="GO" id="GO:0003677">
    <property type="term" value="F:DNA binding"/>
    <property type="evidence" value="ECO:0007669"/>
    <property type="project" value="UniProtKB-KW"/>
</dbReference>
<keyword evidence="3" id="KW-0804">Transcription</keyword>
<dbReference type="SMART" id="SM00347">
    <property type="entry name" value="HTH_MARR"/>
    <property type="match status" value="1"/>
</dbReference>
<evidence type="ECO:0000256" key="3">
    <source>
        <dbReference type="ARBA" id="ARBA00023163"/>
    </source>
</evidence>
<evidence type="ECO:0000256" key="1">
    <source>
        <dbReference type="ARBA" id="ARBA00023015"/>
    </source>
</evidence>
<dbReference type="InterPro" id="IPR039422">
    <property type="entry name" value="MarR/SlyA-like"/>
</dbReference>
<evidence type="ECO:0000313" key="7">
    <source>
        <dbReference type="Proteomes" id="UP000572680"/>
    </source>
</evidence>
<reference evidence="6 7" key="1">
    <citation type="submission" date="2020-08" db="EMBL/GenBank/DDBJ databases">
        <title>Genomic Encyclopedia of Type Strains, Phase IV (KMG-IV): sequencing the most valuable type-strain genomes for metagenomic binning, comparative biology and taxonomic classification.</title>
        <authorList>
            <person name="Goeker M."/>
        </authorList>
    </citation>
    <scope>NUCLEOTIDE SEQUENCE [LARGE SCALE GENOMIC DNA]</scope>
    <source>
        <strain evidence="6 7">DSM 44197</strain>
    </source>
</reference>
<dbReference type="SUPFAM" id="SSF46785">
    <property type="entry name" value="Winged helix' DNA-binding domain"/>
    <property type="match status" value="1"/>
</dbReference>
<feature type="domain" description="HTH marR-type" evidence="5">
    <location>
        <begin position="34"/>
        <end position="166"/>
    </location>
</feature>
<dbReference type="Pfam" id="PF12802">
    <property type="entry name" value="MarR_2"/>
    <property type="match status" value="1"/>
</dbReference>
<accession>A0A7W3LS93</accession>
<name>A0A7W3LS93_ACTNM</name>
<keyword evidence="2 6" id="KW-0238">DNA-binding</keyword>
<evidence type="ECO:0000256" key="2">
    <source>
        <dbReference type="ARBA" id="ARBA00023125"/>
    </source>
</evidence>
<keyword evidence="7" id="KW-1185">Reference proteome</keyword>
<feature type="region of interest" description="Disordered" evidence="4">
    <location>
        <begin position="1"/>
        <end position="36"/>
    </location>
</feature>
<protein>
    <submittedName>
        <fullName evidence="6">DNA-binding MarR family transcriptional regulator</fullName>
    </submittedName>
</protein>
<dbReference type="PANTHER" id="PTHR33164:SF64">
    <property type="entry name" value="TRANSCRIPTIONAL REGULATOR SLYA"/>
    <property type="match status" value="1"/>
</dbReference>
<dbReference type="PROSITE" id="PS50995">
    <property type="entry name" value="HTH_MARR_2"/>
    <property type="match status" value="1"/>
</dbReference>
<comment type="caution">
    <text evidence="6">The sequence shown here is derived from an EMBL/GenBank/DDBJ whole genome shotgun (WGS) entry which is preliminary data.</text>
</comment>
<evidence type="ECO:0000259" key="5">
    <source>
        <dbReference type="PROSITE" id="PS50995"/>
    </source>
</evidence>
<dbReference type="RefSeq" id="WP_182845546.1">
    <property type="nucleotide sequence ID" value="NZ_BAAALP010000001.1"/>
</dbReference>
<sequence length="169" mass="18296">MKATPPTPHQAPEQAPDQPPGQAPEQASGRQARPADPARLLTAVERAVTARLTAALAEADCTPEEWRVLDLLADGQGHPMTEIAEYALLPPPTLTKLIDRMVAANRVYRRVDDADRRRVLVLLAERGHTAHRRAADAAARAWRTVTDALGPEEAALLSALLARATTRLT</sequence>